<dbReference type="AlphaFoldDB" id="A0A556A7M4"/>
<keyword evidence="2" id="KW-0732">Signal</keyword>
<reference evidence="4 5" key="1">
    <citation type="submission" date="2019-07" db="EMBL/GenBank/DDBJ databases">
        <title>Qingshengfaniella alkalisoli gen. nov., sp. nov., isolated from saline soil.</title>
        <authorList>
            <person name="Xu L."/>
            <person name="Huang X.-X."/>
            <person name="Sun J.-Q."/>
        </authorList>
    </citation>
    <scope>NUCLEOTIDE SEQUENCE [LARGE SCALE GENOMIC DNA]</scope>
    <source>
        <strain evidence="4 5">DSM 27279</strain>
    </source>
</reference>
<name>A0A556A7M4_9BURK</name>
<comment type="caution">
    <text evidence="4">The sequence shown here is derived from an EMBL/GenBank/DDBJ whole genome shotgun (WGS) entry which is preliminary data.</text>
</comment>
<dbReference type="RefSeq" id="WP_143951007.1">
    <property type="nucleotide sequence ID" value="NZ_BAABMB010000005.1"/>
</dbReference>
<accession>A0A556A7M4</accession>
<proteinExistence type="predicted"/>
<evidence type="ECO:0000313" key="5">
    <source>
        <dbReference type="Proteomes" id="UP000318405"/>
    </source>
</evidence>
<evidence type="ECO:0000256" key="1">
    <source>
        <dbReference type="SAM" id="MobiDB-lite"/>
    </source>
</evidence>
<evidence type="ECO:0000313" key="4">
    <source>
        <dbReference type="EMBL" id="TSH88891.1"/>
    </source>
</evidence>
<keyword evidence="5" id="KW-1185">Reference proteome</keyword>
<dbReference type="InterPro" id="IPR029058">
    <property type="entry name" value="AB_hydrolase_fold"/>
</dbReference>
<evidence type="ECO:0000259" key="3">
    <source>
        <dbReference type="Pfam" id="PF19878"/>
    </source>
</evidence>
<dbReference type="SUPFAM" id="SSF53474">
    <property type="entry name" value="alpha/beta-Hydrolases"/>
    <property type="match status" value="1"/>
</dbReference>
<feature type="chain" id="PRO_5022059252" description="DUF6351 domain-containing protein" evidence="2">
    <location>
        <begin position="30"/>
        <end position="861"/>
    </location>
</feature>
<feature type="signal peptide" evidence="2">
    <location>
        <begin position="1"/>
        <end position="29"/>
    </location>
</feature>
<evidence type="ECO:0000256" key="2">
    <source>
        <dbReference type="SAM" id="SignalP"/>
    </source>
</evidence>
<feature type="compositionally biased region" description="Low complexity" evidence="1">
    <location>
        <begin position="796"/>
        <end position="813"/>
    </location>
</feature>
<protein>
    <recommendedName>
        <fullName evidence="3">DUF6351 domain-containing protein</fullName>
    </recommendedName>
</protein>
<dbReference type="Pfam" id="PF19878">
    <property type="entry name" value="DUF6351"/>
    <property type="match status" value="1"/>
</dbReference>
<dbReference type="InterPro" id="IPR045556">
    <property type="entry name" value="DUF6351"/>
</dbReference>
<organism evidence="4 5">
    <name type="scientific">Verticiella sediminum</name>
    <dbReference type="NCBI Taxonomy" id="1247510"/>
    <lineage>
        <taxon>Bacteria</taxon>
        <taxon>Pseudomonadati</taxon>
        <taxon>Pseudomonadota</taxon>
        <taxon>Betaproteobacteria</taxon>
        <taxon>Burkholderiales</taxon>
        <taxon>Alcaligenaceae</taxon>
        <taxon>Verticiella</taxon>
    </lineage>
</organism>
<dbReference type="EMBL" id="VLTJ01000042">
    <property type="protein sequence ID" value="TSH88891.1"/>
    <property type="molecule type" value="Genomic_DNA"/>
</dbReference>
<gene>
    <name evidence="4" type="ORF">FOZ76_24980</name>
</gene>
<dbReference type="OrthoDB" id="3078806at2"/>
<dbReference type="Proteomes" id="UP000318405">
    <property type="component" value="Unassembled WGS sequence"/>
</dbReference>
<feature type="domain" description="DUF6351" evidence="3">
    <location>
        <begin position="83"/>
        <end position="752"/>
    </location>
</feature>
<sequence length="861" mass="90852">MRAARVAFACCTRWVAGCLIALGALPALAQSSANAAGAQPPANASGESLLVLPGGLDLTFDEPWAGPTSRDRDVPMALAIRPEVLSSRADMVSGGDVLVRVPVPAPYAPGDIEVRLGDTDITRHFVSSRDGQLIARLTGLQVGSAQLEVRVNGRRAGALTLVNHPISGPLFAGPREKPFICQTDEFALPGGTRLGAPLDADCSITTRVDYYYRPSGAGGPVLRPLPAGDAPPADVATLEREGKTIRYIVRLQTGTANRAIYQIAALHDPYADPEVTPFHSWPGWNNRLIFAFGGGCNGGWYRQGASVGDVLNSHLIEQGYAIASSSLNVFGNNCNEVLAAETMAMVKARFITTFGVPLFTIGWGCSGGSYQQHFIADNYPGLLDGIIPGCSFPDLLSTVTMLADLHSMRRYFAREDAASFSPEQQRAVAGVANLATLANQDIERGVKRIAATGIVPEVLPRNLLFDAKTNPGGVRVDVFSHGVNYFGRDPTSGVALRPLDNVGVQYGLQALKGGVITFEQFLDLNEKIGGYDEHGLPTEARSYGAPQALAAAYGAGLLTGRGGLASIPIIDYRAYTDDLPNGDMHLRYHSFAMRSRLAGTSAKAGNQVMFVEDARYGLYSTASPLLRRALAEMDAWLTAIAADHSQDPPAEKVLRHRPAGLTDVCMTREAEPVPVAEDMNALSGRCASLYPAPSSPHVAAGAPLAGDVLKCRLHPLDAALYPEPPSPEQWERLQRIFPQGVCDWSRPGVGQDERAAPWMRFPLRSASAAPGPEPAPALTPAASSDLPAVAVPESPVQSTQAAAEAAVREASTADGAASTPAGPVAELASAAARPRAGAPSSVLPSRPTRADAEPAPPRSPF</sequence>
<feature type="compositionally biased region" description="Low complexity" evidence="1">
    <location>
        <begin position="828"/>
        <end position="841"/>
    </location>
</feature>
<feature type="region of interest" description="Disordered" evidence="1">
    <location>
        <begin position="787"/>
        <end position="861"/>
    </location>
</feature>